<reference evidence="3" key="1">
    <citation type="submission" date="2018-05" db="EMBL/GenBank/DDBJ databases">
        <title>Draft genome of Mucuna pruriens seed.</title>
        <authorList>
            <person name="Nnadi N.E."/>
            <person name="Vos R."/>
            <person name="Hasami M.H."/>
            <person name="Devisetty U.K."/>
            <person name="Aguiy J.C."/>
        </authorList>
    </citation>
    <scope>NUCLEOTIDE SEQUENCE [LARGE SCALE GENOMIC DNA]</scope>
    <source>
        <strain evidence="3">JCA_2017</strain>
    </source>
</reference>
<feature type="domain" description="Reverse transcriptase" evidence="2">
    <location>
        <begin position="164"/>
        <end position="270"/>
    </location>
</feature>
<keyword evidence="1" id="KW-0472">Membrane</keyword>
<dbReference type="OrthoDB" id="1723412at2759"/>
<evidence type="ECO:0000259" key="2">
    <source>
        <dbReference type="Pfam" id="PF00078"/>
    </source>
</evidence>
<protein>
    <recommendedName>
        <fullName evidence="2">Reverse transcriptase domain-containing protein</fullName>
    </recommendedName>
</protein>
<accession>A0A371E768</accession>
<dbReference type="PANTHER" id="PTHR24559">
    <property type="entry name" value="TRANSPOSON TY3-I GAG-POL POLYPROTEIN"/>
    <property type="match status" value="1"/>
</dbReference>
<feature type="transmembrane region" description="Helical" evidence="1">
    <location>
        <begin position="67"/>
        <end position="88"/>
    </location>
</feature>
<dbReference type="SUPFAM" id="SSF56672">
    <property type="entry name" value="DNA/RNA polymerases"/>
    <property type="match status" value="1"/>
</dbReference>
<organism evidence="3 4">
    <name type="scientific">Mucuna pruriens</name>
    <name type="common">Velvet bean</name>
    <name type="synonym">Dolichos pruriens</name>
    <dbReference type="NCBI Taxonomy" id="157652"/>
    <lineage>
        <taxon>Eukaryota</taxon>
        <taxon>Viridiplantae</taxon>
        <taxon>Streptophyta</taxon>
        <taxon>Embryophyta</taxon>
        <taxon>Tracheophyta</taxon>
        <taxon>Spermatophyta</taxon>
        <taxon>Magnoliopsida</taxon>
        <taxon>eudicotyledons</taxon>
        <taxon>Gunneridae</taxon>
        <taxon>Pentapetalae</taxon>
        <taxon>rosids</taxon>
        <taxon>fabids</taxon>
        <taxon>Fabales</taxon>
        <taxon>Fabaceae</taxon>
        <taxon>Papilionoideae</taxon>
        <taxon>50 kb inversion clade</taxon>
        <taxon>NPAAA clade</taxon>
        <taxon>indigoferoid/millettioid clade</taxon>
        <taxon>Phaseoleae</taxon>
        <taxon>Mucuna</taxon>
    </lineage>
</organism>
<dbReference type="Gene3D" id="3.30.70.270">
    <property type="match status" value="1"/>
</dbReference>
<dbReference type="CDD" id="cd01647">
    <property type="entry name" value="RT_LTR"/>
    <property type="match status" value="1"/>
</dbReference>
<dbReference type="Pfam" id="PF00078">
    <property type="entry name" value="RVT_1"/>
    <property type="match status" value="1"/>
</dbReference>
<feature type="transmembrane region" description="Helical" evidence="1">
    <location>
        <begin position="31"/>
        <end position="47"/>
    </location>
</feature>
<keyword evidence="1" id="KW-0812">Transmembrane</keyword>
<proteinExistence type="predicted"/>
<name>A0A371E768_MUCPR</name>
<dbReference type="InterPro" id="IPR043502">
    <property type="entry name" value="DNA/RNA_pol_sf"/>
</dbReference>
<dbReference type="AlphaFoldDB" id="A0A371E768"/>
<sequence>MAPSTSAIQLKGHLSSRCHVTPKETCRSSHALVYIGVVAYILGVFQFTRYTLSSFLLPRSHFPPSMVVHGVALVFLSIEEVQFTFFFIRIQQLPSFTAFQVLKQSQSNFVASICTWPRPSLINLYRDHIESVCAKSNSASGRDERLKISDSQWVSPVQVVPKKSGMTVMKNQQDELRVCIDYRGLNQATRKDHFPLPFINQVLKKLSRKSHYCFLDGFSGYMQIHIAPKDQHKTTFTFPFGTFAYTRLPFGLCNASSTFQRCMTSIFSDLL</sequence>
<dbReference type="EMBL" id="QJKJ01015865">
    <property type="protein sequence ID" value="RDX61847.1"/>
    <property type="molecule type" value="Genomic_DNA"/>
</dbReference>
<dbReference type="InterPro" id="IPR043128">
    <property type="entry name" value="Rev_trsase/Diguanyl_cyclase"/>
</dbReference>
<comment type="caution">
    <text evidence="3">The sequence shown here is derived from an EMBL/GenBank/DDBJ whole genome shotgun (WGS) entry which is preliminary data.</text>
</comment>
<dbReference type="PANTHER" id="PTHR24559:SF444">
    <property type="entry name" value="REVERSE TRANSCRIPTASE DOMAIN-CONTAINING PROTEIN"/>
    <property type="match status" value="1"/>
</dbReference>
<dbReference type="InterPro" id="IPR053134">
    <property type="entry name" value="RNA-dir_DNA_polymerase"/>
</dbReference>
<feature type="non-terminal residue" evidence="3">
    <location>
        <position position="1"/>
    </location>
</feature>
<keyword evidence="4" id="KW-1185">Reference proteome</keyword>
<keyword evidence="1" id="KW-1133">Transmembrane helix</keyword>
<dbReference type="Proteomes" id="UP000257109">
    <property type="component" value="Unassembled WGS sequence"/>
</dbReference>
<evidence type="ECO:0000256" key="1">
    <source>
        <dbReference type="SAM" id="Phobius"/>
    </source>
</evidence>
<evidence type="ECO:0000313" key="4">
    <source>
        <dbReference type="Proteomes" id="UP000257109"/>
    </source>
</evidence>
<dbReference type="Gene3D" id="3.10.10.10">
    <property type="entry name" value="HIV Type 1 Reverse Transcriptase, subunit A, domain 1"/>
    <property type="match status" value="1"/>
</dbReference>
<dbReference type="InterPro" id="IPR000477">
    <property type="entry name" value="RT_dom"/>
</dbReference>
<evidence type="ECO:0000313" key="3">
    <source>
        <dbReference type="EMBL" id="RDX61847.1"/>
    </source>
</evidence>
<gene>
    <name evidence="3" type="ORF">CR513_59884</name>
</gene>